<feature type="compositionally biased region" description="Acidic residues" evidence="1">
    <location>
        <begin position="154"/>
        <end position="163"/>
    </location>
</feature>
<protein>
    <submittedName>
        <fullName evidence="2">Uncharacterized protein</fullName>
    </submittedName>
</protein>
<dbReference type="PANTHER" id="PTHR22876:SF5">
    <property type="entry name" value="CHROMOSOME 9 OPEN READING FRAME 85"/>
    <property type="match status" value="1"/>
</dbReference>
<dbReference type="InterPro" id="IPR019351">
    <property type="entry name" value="DUF2039"/>
</dbReference>
<organism evidence="2">
    <name type="scientific">Xenopsylla cheopis</name>
    <name type="common">Oriental rat flea</name>
    <name type="synonym">Pulex cheopis</name>
    <dbReference type="NCBI Taxonomy" id="163159"/>
    <lineage>
        <taxon>Eukaryota</taxon>
        <taxon>Metazoa</taxon>
        <taxon>Ecdysozoa</taxon>
        <taxon>Arthropoda</taxon>
        <taxon>Hexapoda</taxon>
        <taxon>Insecta</taxon>
        <taxon>Pterygota</taxon>
        <taxon>Neoptera</taxon>
        <taxon>Endopterygota</taxon>
        <taxon>Siphonaptera</taxon>
        <taxon>Pulicidae</taxon>
        <taxon>Xenopsyllinae</taxon>
        <taxon>Xenopsylla</taxon>
    </lineage>
</organism>
<feature type="region of interest" description="Disordered" evidence="1">
    <location>
        <begin position="145"/>
        <end position="171"/>
    </location>
</feature>
<name>A0A6M2DTS9_XENCH</name>
<dbReference type="PANTHER" id="PTHR22876">
    <property type="entry name" value="ZGC:101016"/>
    <property type="match status" value="1"/>
</dbReference>
<feature type="region of interest" description="Disordered" evidence="1">
    <location>
        <begin position="1"/>
        <end position="23"/>
    </location>
</feature>
<accession>A0A6M2DTS9</accession>
<dbReference type="EMBL" id="GIIL01006013">
    <property type="protein sequence ID" value="NOV49739.1"/>
    <property type="molecule type" value="Transcribed_RNA"/>
</dbReference>
<evidence type="ECO:0000313" key="2">
    <source>
        <dbReference type="EMBL" id="NOV49739.1"/>
    </source>
</evidence>
<dbReference type="Pfam" id="PF10217">
    <property type="entry name" value="DUF2039"/>
    <property type="match status" value="1"/>
</dbReference>
<reference evidence="2" key="1">
    <citation type="submission" date="2020-03" db="EMBL/GenBank/DDBJ databases">
        <title>Transcriptomic Profiling of the Digestive Tract of the Rat Flea, Xenopsylla cheopis, Following Blood Feeding and Infection with Yersinia pestis.</title>
        <authorList>
            <person name="Bland D.M."/>
            <person name="Martens C.A."/>
            <person name="Virtaneva K."/>
            <person name="Kanakabandi K."/>
            <person name="Long D."/>
            <person name="Rosenke R."/>
            <person name="Saturday G.A."/>
            <person name="Hoyt F.H."/>
            <person name="Bruno D.P."/>
            <person name="Ribeiro J.M.C."/>
            <person name="Hinnebusch J."/>
        </authorList>
    </citation>
    <scope>NUCLEOTIDE SEQUENCE</scope>
</reference>
<feature type="compositionally biased region" description="Basic and acidic residues" evidence="1">
    <location>
        <begin position="1"/>
        <end position="10"/>
    </location>
</feature>
<dbReference type="AlphaFoldDB" id="A0A6M2DTS9"/>
<sequence>MSTKRGDTTRSRPQKHQNRTAFKNNLHDTSHTTKLINSLNISQVCKHCKDVIEWKIKYKKYKPLTQPKTCTKCSEKVVKHAYHIMCIPCAQLNKVCPKCGQQEELVPKVATVEEQQKLDSEMRQTLKSLSERKRRTFLRYMNSNKKVNGKADGDGDGDADGDGEGEKPSKEELIAKLDALKVDDADGDYDEFSDLGSDFDD</sequence>
<proteinExistence type="predicted"/>
<evidence type="ECO:0000256" key="1">
    <source>
        <dbReference type="SAM" id="MobiDB-lite"/>
    </source>
</evidence>